<comment type="function">
    <text evidence="3">Required for maturation of urease via the functional incorporation of the urease nickel metallocenter.</text>
</comment>
<dbReference type="InterPro" id="IPR002639">
    <property type="entry name" value="UreF"/>
</dbReference>
<gene>
    <name evidence="3" type="primary">ureF</name>
    <name evidence="4" type="ORF">D2T33_02705</name>
</gene>
<dbReference type="EMBL" id="SAUW01000002">
    <property type="protein sequence ID" value="RWR14879.1"/>
    <property type="molecule type" value="Genomic_DNA"/>
</dbReference>
<dbReference type="GO" id="GO:0016151">
    <property type="term" value="F:nickel cation binding"/>
    <property type="evidence" value="ECO:0007669"/>
    <property type="project" value="UniProtKB-UniRule"/>
</dbReference>
<proteinExistence type="inferred from homology"/>
<keyword evidence="2 3" id="KW-0143">Chaperone</keyword>
<dbReference type="Gene3D" id="1.10.4190.10">
    <property type="entry name" value="Urease accessory protein UreF"/>
    <property type="match status" value="1"/>
</dbReference>
<protein>
    <recommendedName>
        <fullName evidence="3">Urease accessory protein UreF</fullName>
    </recommendedName>
</protein>
<accession>A0A443J363</accession>
<organism evidence="4 5">
    <name type="scientific">Paenirhodobacter populi</name>
    <dbReference type="NCBI Taxonomy" id="2306993"/>
    <lineage>
        <taxon>Bacteria</taxon>
        <taxon>Pseudomonadati</taxon>
        <taxon>Pseudomonadota</taxon>
        <taxon>Alphaproteobacteria</taxon>
        <taxon>Rhodobacterales</taxon>
        <taxon>Rhodobacter group</taxon>
        <taxon>Paenirhodobacter</taxon>
    </lineage>
</organism>
<name>A0A443J363_9RHOB</name>
<comment type="subunit">
    <text evidence="3">UreD, UreF and UreG form a complex that acts as a GTP-hydrolysis-dependent molecular chaperone, activating the urease apoprotein by helping to assemble the nickel containing metallocenter of UreC. The UreE protein probably delivers the nickel.</text>
</comment>
<dbReference type="Pfam" id="PF01730">
    <property type="entry name" value="UreF"/>
    <property type="match status" value="1"/>
</dbReference>
<dbReference type="PANTHER" id="PTHR33620:SF1">
    <property type="entry name" value="UREASE ACCESSORY PROTEIN F"/>
    <property type="match status" value="1"/>
</dbReference>
<evidence type="ECO:0000256" key="3">
    <source>
        <dbReference type="HAMAP-Rule" id="MF_01385"/>
    </source>
</evidence>
<dbReference type="HAMAP" id="MF_01385">
    <property type="entry name" value="UreF"/>
    <property type="match status" value="1"/>
</dbReference>
<dbReference type="AlphaFoldDB" id="A0A443J363"/>
<evidence type="ECO:0000313" key="4">
    <source>
        <dbReference type="EMBL" id="RWR14879.1"/>
    </source>
</evidence>
<sequence>MSIPEQGGPLGLMSLVQWLSPAFPTGAYAYSHGLEQAVAAGDVRDAGGLENWLSDILAWGTGWNDAVLIACAMRGEDLAGLADLARALSGSAERLRETEEQGAAFAAARAALSGEEAVPLPLPLAVARAAAGVGLPRQQVIALYLHAFASNLVSAGVRFIPLGQAAGQKVLAALHPLIGILSERAVDAGRDDLATAAFRADLGAMAHETMDVRIFKT</sequence>
<dbReference type="GO" id="GO:0005737">
    <property type="term" value="C:cytoplasm"/>
    <property type="evidence" value="ECO:0007669"/>
    <property type="project" value="UniProtKB-SubCell"/>
</dbReference>
<evidence type="ECO:0000313" key="5">
    <source>
        <dbReference type="Proteomes" id="UP000285710"/>
    </source>
</evidence>
<evidence type="ECO:0000256" key="1">
    <source>
        <dbReference type="ARBA" id="ARBA00022988"/>
    </source>
</evidence>
<dbReference type="PANTHER" id="PTHR33620">
    <property type="entry name" value="UREASE ACCESSORY PROTEIN F"/>
    <property type="match status" value="1"/>
</dbReference>
<comment type="similarity">
    <text evidence="3">Belongs to the UreF family.</text>
</comment>
<comment type="caution">
    <text evidence="4">The sequence shown here is derived from an EMBL/GenBank/DDBJ whole genome shotgun (WGS) entry which is preliminary data.</text>
</comment>
<keyword evidence="1 3" id="KW-0996">Nickel insertion</keyword>
<comment type="subcellular location">
    <subcellularLocation>
        <location evidence="3">Cytoplasm</location>
    </subcellularLocation>
</comment>
<reference evidence="4 5" key="1">
    <citation type="submission" date="2019-01" db="EMBL/GenBank/DDBJ databases">
        <title>Sinorhodobacter populi sp. nov. isolated from the symptomatic bark tissue of Populus euramericana canker.</title>
        <authorList>
            <person name="Xu G."/>
        </authorList>
    </citation>
    <scope>NUCLEOTIDE SEQUENCE [LARGE SCALE GENOMIC DNA]</scope>
    <source>
        <strain evidence="4 5">2D-5</strain>
    </source>
</reference>
<evidence type="ECO:0000256" key="2">
    <source>
        <dbReference type="ARBA" id="ARBA00023186"/>
    </source>
</evidence>
<dbReference type="RefSeq" id="WP_128268737.1">
    <property type="nucleotide sequence ID" value="NZ_SAUW01000002.1"/>
</dbReference>
<reference evidence="4 5" key="2">
    <citation type="submission" date="2019-01" db="EMBL/GenBank/DDBJ databases">
        <authorList>
            <person name="Li Y."/>
        </authorList>
    </citation>
    <scope>NUCLEOTIDE SEQUENCE [LARGE SCALE GENOMIC DNA]</scope>
    <source>
        <strain evidence="4 5">2D-5</strain>
    </source>
</reference>
<dbReference type="InterPro" id="IPR038277">
    <property type="entry name" value="UreF_sf"/>
</dbReference>
<keyword evidence="3" id="KW-0963">Cytoplasm</keyword>
<dbReference type="Proteomes" id="UP000285710">
    <property type="component" value="Unassembled WGS sequence"/>
</dbReference>
<keyword evidence="5" id="KW-1185">Reference proteome</keyword>
<dbReference type="PIRSF" id="PIRSF009467">
    <property type="entry name" value="Ureas_acces_UreF"/>
    <property type="match status" value="1"/>
</dbReference>